<dbReference type="AlphaFoldDB" id="A0A934MET1"/>
<evidence type="ECO:0000256" key="1">
    <source>
        <dbReference type="SAM" id="MobiDB-lite"/>
    </source>
</evidence>
<dbReference type="NCBIfam" id="TIGR04498">
    <property type="entry name" value="AbiV_defense"/>
    <property type="match status" value="1"/>
</dbReference>
<accession>A0A934MET1</accession>
<dbReference type="Proteomes" id="UP000602087">
    <property type="component" value="Unassembled WGS sequence"/>
</dbReference>
<dbReference type="InterPro" id="IPR030987">
    <property type="entry name" value="AbiV"/>
</dbReference>
<comment type="caution">
    <text evidence="2">The sequence shown here is derived from an EMBL/GenBank/DDBJ whole genome shotgun (WGS) entry which is preliminary data.</text>
</comment>
<name>A0A934MET1_9MICO</name>
<feature type="region of interest" description="Disordered" evidence="1">
    <location>
        <begin position="247"/>
        <end position="282"/>
    </location>
</feature>
<evidence type="ECO:0000313" key="3">
    <source>
        <dbReference type="Proteomes" id="UP000602087"/>
    </source>
</evidence>
<keyword evidence="3" id="KW-1185">Reference proteome</keyword>
<proteinExistence type="predicted"/>
<feature type="compositionally biased region" description="Basic and acidic residues" evidence="1">
    <location>
        <begin position="254"/>
        <end position="282"/>
    </location>
</feature>
<organism evidence="2 3">
    <name type="scientific">Sanguibacter suaedae</name>
    <dbReference type="NCBI Taxonomy" id="2795737"/>
    <lineage>
        <taxon>Bacteria</taxon>
        <taxon>Bacillati</taxon>
        <taxon>Actinomycetota</taxon>
        <taxon>Actinomycetes</taxon>
        <taxon>Micrococcales</taxon>
        <taxon>Sanguibacteraceae</taxon>
        <taxon>Sanguibacter</taxon>
    </lineage>
</organism>
<evidence type="ECO:0000313" key="2">
    <source>
        <dbReference type="EMBL" id="MBI9115979.1"/>
    </source>
</evidence>
<gene>
    <name evidence="2" type="ORF">JAV76_13245</name>
</gene>
<reference evidence="2" key="1">
    <citation type="submission" date="2020-12" db="EMBL/GenBank/DDBJ databases">
        <title>Sanguibacter suaedae sp. nov., isolated from Suaeda aralocaspica.</title>
        <authorList>
            <person name="Ma Q."/>
        </authorList>
    </citation>
    <scope>NUCLEOTIDE SEQUENCE</scope>
    <source>
        <strain evidence="2">YZGR15</strain>
    </source>
</reference>
<dbReference type="EMBL" id="JAEINH010000013">
    <property type="protein sequence ID" value="MBI9115979.1"/>
    <property type="molecule type" value="Genomic_DNA"/>
</dbReference>
<dbReference type="RefSeq" id="WP_198734548.1">
    <property type="nucleotide sequence ID" value="NZ_JAEINH010000013.1"/>
</dbReference>
<sequence>MPRRQHLPHDLTPSQVTALQDALLANADRLLQAAVAMLEGDSAPLARSLAILGMEESGKAIALHERRVRMAYATEGEPFIDERLEKVWGNHGLKLEAVHRFLVAEEYWFGVEPSDPEENARVLGAIEEWQRDHNQLKQRGFYVDVSPEGDPVTPKDVADVDAVREVVGHVHQIGWQLRLGEHIEGERRLGIERDVPAATEEQVENMRRVVRNLDPVTAERIVASIREGTKGKKLSNAAYAFALPENPFETVGKPGHEAEDRELRALKGQVDSDVRTGSEETR</sequence>
<protein>
    <submittedName>
        <fullName evidence="2">AbiV family abortive infection protein</fullName>
    </submittedName>
</protein>
<dbReference type="Pfam" id="PF18728">
    <property type="entry name" value="HEPN_AbiV"/>
    <property type="match status" value="1"/>
</dbReference>